<name>A0A8E5HUJ4_USTVR</name>
<dbReference type="PANTHER" id="PTHR38248:SF2">
    <property type="entry name" value="FUNK1 11"/>
    <property type="match status" value="1"/>
</dbReference>
<evidence type="ECO:0000256" key="9">
    <source>
        <dbReference type="ARBA" id="ARBA00048679"/>
    </source>
</evidence>
<dbReference type="GeneID" id="66066811"/>
<evidence type="ECO:0000256" key="6">
    <source>
        <dbReference type="ARBA" id="ARBA00030980"/>
    </source>
</evidence>
<dbReference type="EC" id="2.7.11.1" evidence="3"/>
<dbReference type="PROSITE" id="PS50011">
    <property type="entry name" value="PROTEIN_KINASE_DOM"/>
    <property type="match status" value="1"/>
</dbReference>
<dbReference type="InterPro" id="IPR040976">
    <property type="entry name" value="Pkinase_fungal"/>
</dbReference>
<feature type="compositionally biased region" description="Polar residues" evidence="10">
    <location>
        <begin position="241"/>
        <end position="257"/>
    </location>
</feature>
<evidence type="ECO:0000256" key="2">
    <source>
        <dbReference type="ARBA" id="ARBA00011534"/>
    </source>
</evidence>
<dbReference type="Proteomes" id="UP000027002">
    <property type="component" value="Chromosome 5"/>
</dbReference>
<evidence type="ECO:0000256" key="1">
    <source>
        <dbReference type="ARBA" id="ARBA00003747"/>
    </source>
</evidence>
<comment type="function">
    <text evidence="1">Component of the EKC/KEOPS complex that is required for the formation of a threonylcarbamoyl group on adenosine at position 37 (t(6)A37) in tRNAs that read codons beginning with adenine. The complex is probably involved in the transfer of the threonylcarbamoyl moiety of threonylcarbamoyl-AMP (TC-AMP) to the N6 group of A37. BUD32 has ATPase activity in the context of the EKC/KEOPS complex and likely plays a supporting role to the catalytic subunit KAE1. The EKC/KEOPS complex also promotes both telomere uncapping and telomere elongation. The complex is required for efficient recruitment of transcriptional coactivators.</text>
</comment>
<reference evidence="12" key="1">
    <citation type="submission" date="2020-03" db="EMBL/GenBank/DDBJ databases">
        <title>A mixture of massive structural variations and highly conserved coding sequences in Ustilaginoidea virens genome.</title>
        <authorList>
            <person name="Zhang K."/>
            <person name="Zhao Z."/>
            <person name="Zhang Z."/>
            <person name="Li Y."/>
            <person name="Hsiang T."/>
            <person name="Sun W."/>
        </authorList>
    </citation>
    <scope>NUCLEOTIDE SEQUENCE</scope>
    <source>
        <strain evidence="12">UV-8b</strain>
    </source>
</reference>
<dbReference type="InterPro" id="IPR008266">
    <property type="entry name" value="Tyr_kinase_AS"/>
</dbReference>
<evidence type="ECO:0000256" key="10">
    <source>
        <dbReference type="SAM" id="MobiDB-lite"/>
    </source>
</evidence>
<comment type="subunit">
    <text evidence="2">Component of the EKC/KEOPS complex composed of at least BUD32, CGI121, GON7, KAE1 and PCC1; the whole complex dimerizes.</text>
</comment>
<dbReference type="Pfam" id="PF17667">
    <property type="entry name" value="Pkinase_fungal"/>
    <property type="match status" value="1"/>
</dbReference>
<dbReference type="PROSITE" id="PS00109">
    <property type="entry name" value="PROTEIN_KINASE_TYR"/>
    <property type="match status" value="1"/>
</dbReference>
<evidence type="ECO:0000313" key="12">
    <source>
        <dbReference type="EMBL" id="QUC21793.1"/>
    </source>
</evidence>
<dbReference type="Gene3D" id="1.10.510.10">
    <property type="entry name" value="Transferase(Phosphotransferase) domain 1"/>
    <property type="match status" value="1"/>
</dbReference>
<dbReference type="OrthoDB" id="4956399at2759"/>
<dbReference type="EMBL" id="CP072757">
    <property type="protein sequence ID" value="QUC21793.1"/>
    <property type="molecule type" value="Genomic_DNA"/>
</dbReference>
<protein>
    <recommendedName>
        <fullName evidence="5">EKC/KEOPS complex subunit BUD32</fullName>
        <ecNumber evidence="3">2.7.11.1</ecNumber>
    </recommendedName>
    <alternativeName>
        <fullName evidence="6 7">Atypical Serine/threonine protein kinase BUD32</fullName>
    </alternativeName>
    <alternativeName>
        <fullName evidence="4">EKC/KEOPS complex subunit bud32</fullName>
    </alternativeName>
</protein>
<dbReference type="InterPro" id="IPR000719">
    <property type="entry name" value="Prot_kinase_dom"/>
</dbReference>
<evidence type="ECO:0000259" key="11">
    <source>
        <dbReference type="PROSITE" id="PS50011"/>
    </source>
</evidence>
<proteinExistence type="predicted"/>
<feature type="domain" description="Protein kinase" evidence="11">
    <location>
        <begin position="165"/>
        <end position="506"/>
    </location>
</feature>
<accession>A0A8E5HUJ4</accession>
<evidence type="ECO:0000256" key="3">
    <source>
        <dbReference type="ARBA" id="ARBA00012513"/>
    </source>
</evidence>
<dbReference type="PANTHER" id="PTHR38248">
    <property type="entry name" value="FUNK1 6"/>
    <property type="match status" value="1"/>
</dbReference>
<evidence type="ECO:0000256" key="4">
    <source>
        <dbReference type="ARBA" id="ARBA00013948"/>
    </source>
</evidence>
<feature type="region of interest" description="Disordered" evidence="10">
    <location>
        <begin position="208"/>
        <end position="264"/>
    </location>
</feature>
<evidence type="ECO:0000313" key="13">
    <source>
        <dbReference type="Proteomes" id="UP000027002"/>
    </source>
</evidence>
<dbReference type="AlphaFoldDB" id="A0A8E5HUJ4"/>
<dbReference type="RefSeq" id="XP_042999466.1">
    <property type="nucleotide sequence ID" value="XM_043143531.1"/>
</dbReference>
<evidence type="ECO:0000256" key="5">
    <source>
        <dbReference type="ARBA" id="ARBA00019973"/>
    </source>
</evidence>
<dbReference type="GO" id="GO:0005524">
    <property type="term" value="F:ATP binding"/>
    <property type="evidence" value="ECO:0007669"/>
    <property type="project" value="InterPro"/>
</dbReference>
<organism evidence="12 13">
    <name type="scientific">Ustilaginoidea virens</name>
    <name type="common">Rice false smut fungus</name>
    <name type="synonym">Villosiclava virens</name>
    <dbReference type="NCBI Taxonomy" id="1159556"/>
    <lineage>
        <taxon>Eukaryota</taxon>
        <taxon>Fungi</taxon>
        <taxon>Dikarya</taxon>
        <taxon>Ascomycota</taxon>
        <taxon>Pezizomycotina</taxon>
        <taxon>Sordariomycetes</taxon>
        <taxon>Hypocreomycetidae</taxon>
        <taxon>Hypocreales</taxon>
        <taxon>Clavicipitaceae</taxon>
        <taxon>Ustilaginoidea</taxon>
    </lineage>
</organism>
<gene>
    <name evidence="12" type="ORF">UV8b_06034</name>
</gene>
<sequence>MYKDVFVIGEHKKSYDKSRFKEDFLQLTRYIRSVFTDQPTRRYVHAFLLCASMMELWVFDRSGPYSSGTFDIHEEPDKFARALVGYATMDDATLGLDVFIERKHGHQCVNLNDASGRETSIRLGRPIVRQKAVVCRGTTCFETRGGNVAKFSWVSDKRKLEVEQLKLAEERGVEGVARVVAHRRITTIAELREGLEFGEHHRFRSETVQFDDLPSTSSGGKRKSSSDHTSDGASGSKKLRSSSQRPKVSQKVTNTLSKHTRPSLYTSGEDLWENRIYSCLVISPAGRVISDFRSIEELLAAMRDAIKAHKSLYTVGNILHRDISSNNIIITKPEAADGFEGMLIDLDLAKERDSGPSGARHQTGTMQFMAVEVLRRVDHTYRHDLESFFYVLLWMCARQSWRNGFANQETPPQESRLRKWEIGRFQDIADVKRGHMTVDGLEDIMGEFPKAFAIVKPLCLKIRKILFGDTARLFMGTPTGEPDQLYRPVIAAYDEVINNLGHCGVS</sequence>
<comment type="catalytic activity">
    <reaction evidence="9">
        <text>L-seryl-[protein] + ATP = O-phospho-L-seryl-[protein] + ADP + H(+)</text>
        <dbReference type="Rhea" id="RHEA:17989"/>
        <dbReference type="Rhea" id="RHEA-COMP:9863"/>
        <dbReference type="Rhea" id="RHEA-COMP:11604"/>
        <dbReference type="ChEBI" id="CHEBI:15378"/>
        <dbReference type="ChEBI" id="CHEBI:29999"/>
        <dbReference type="ChEBI" id="CHEBI:30616"/>
        <dbReference type="ChEBI" id="CHEBI:83421"/>
        <dbReference type="ChEBI" id="CHEBI:456216"/>
        <dbReference type="EC" id="2.7.11.1"/>
    </reaction>
</comment>
<dbReference type="SUPFAM" id="SSF56112">
    <property type="entry name" value="Protein kinase-like (PK-like)"/>
    <property type="match status" value="1"/>
</dbReference>
<dbReference type="GO" id="GO:0004674">
    <property type="term" value="F:protein serine/threonine kinase activity"/>
    <property type="evidence" value="ECO:0007669"/>
    <property type="project" value="UniProtKB-EC"/>
</dbReference>
<evidence type="ECO:0000256" key="8">
    <source>
        <dbReference type="ARBA" id="ARBA00047899"/>
    </source>
</evidence>
<evidence type="ECO:0000256" key="7">
    <source>
        <dbReference type="ARBA" id="ARBA00033194"/>
    </source>
</evidence>
<keyword evidence="13" id="KW-1185">Reference proteome</keyword>
<dbReference type="KEGG" id="uvi:66066811"/>
<dbReference type="InterPro" id="IPR011009">
    <property type="entry name" value="Kinase-like_dom_sf"/>
</dbReference>
<comment type="catalytic activity">
    <reaction evidence="8">
        <text>L-threonyl-[protein] + ATP = O-phospho-L-threonyl-[protein] + ADP + H(+)</text>
        <dbReference type="Rhea" id="RHEA:46608"/>
        <dbReference type="Rhea" id="RHEA-COMP:11060"/>
        <dbReference type="Rhea" id="RHEA-COMP:11605"/>
        <dbReference type="ChEBI" id="CHEBI:15378"/>
        <dbReference type="ChEBI" id="CHEBI:30013"/>
        <dbReference type="ChEBI" id="CHEBI:30616"/>
        <dbReference type="ChEBI" id="CHEBI:61977"/>
        <dbReference type="ChEBI" id="CHEBI:456216"/>
        <dbReference type="EC" id="2.7.11.1"/>
    </reaction>
</comment>